<reference evidence="1" key="1">
    <citation type="submission" date="2021-01" db="EMBL/GenBank/DDBJ databases">
        <title>Whole genome shotgun sequence of Actinoplanes rishiriensis NBRC 108556.</title>
        <authorList>
            <person name="Komaki H."/>
            <person name="Tamura T."/>
        </authorList>
    </citation>
    <scope>NUCLEOTIDE SEQUENCE</scope>
    <source>
        <strain evidence="1">NBRC 108556</strain>
    </source>
</reference>
<dbReference type="InterPro" id="IPR015018">
    <property type="entry name" value="DUF1905"/>
</dbReference>
<dbReference type="AlphaFoldDB" id="A0A919K5R6"/>
<organism evidence="1 2">
    <name type="scientific">Paractinoplanes rishiriensis</name>
    <dbReference type="NCBI Taxonomy" id="1050105"/>
    <lineage>
        <taxon>Bacteria</taxon>
        <taxon>Bacillati</taxon>
        <taxon>Actinomycetota</taxon>
        <taxon>Actinomycetes</taxon>
        <taxon>Micromonosporales</taxon>
        <taxon>Micromonosporaceae</taxon>
        <taxon>Paractinoplanes</taxon>
    </lineage>
</organism>
<dbReference type="EMBL" id="BOMV01000069">
    <property type="protein sequence ID" value="GIE99063.1"/>
    <property type="molecule type" value="Genomic_DNA"/>
</dbReference>
<gene>
    <name evidence="1" type="ORF">Ari01nite_65280</name>
</gene>
<name>A0A919K5R6_9ACTN</name>
<dbReference type="Pfam" id="PF08922">
    <property type="entry name" value="DUF1905"/>
    <property type="match status" value="1"/>
</dbReference>
<evidence type="ECO:0000313" key="2">
    <source>
        <dbReference type="Proteomes" id="UP000636960"/>
    </source>
</evidence>
<dbReference type="SUPFAM" id="SSF141694">
    <property type="entry name" value="AF2212/PG0164-like"/>
    <property type="match status" value="1"/>
</dbReference>
<dbReference type="InterPro" id="IPR037079">
    <property type="entry name" value="AF2212/PG0164-like_sf"/>
</dbReference>
<evidence type="ECO:0000313" key="1">
    <source>
        <dbReference type="EMBL" id="GIE99063.1"/>
    </source>
</evidence>
<dbReference type="Gene3D" id="2.40.30.100">
    <property type="entry name" value="AF2212/PG0164-like"/>
    <property type="match status" value="1"/>
</dbReference>
<sequence>MEWEFDGEIIEWRGPAPYFFVAMSEADSAELKEEARSLIYWGQVPVQVVIGDTEFRTALFPREGRYLVPLKDAVRNAEGIHEGDVVSVVLRPARRE</sequence>
<protein>
    <recommendedName>
        <fullName evidence="3">DUF1905 domain-containing protein</fullName>
    </recommendedName>
</protein>
<dbReference type="Proteomes" id="UP000636960">
    <property type="component" value="Unassembled WGS sequence"/>
</dbReference>
<comment type="caution">
    <text evidence="1">The sequence shown here is derived from an EMBL/GenBank/DDBJ whole genome shotgun (WGS) entry which is preliminary data.</text>
</comment>
<proteinExistence type="predicted"/>
<evidence type="ECO:0008006" key="3">
    <source>
        <dbReference type="Google" id="ProtNLM"/>
    </source>
</evidence>
<accession>A0A919K5R6</accession>
<keyword evidence="2" id="KW-1185">Reference proteome</keyword>